<dbReference type="PANTHER" id="PTHR45695:SF9">
    <property type="entry name" value="LEUCOKININ RECEPTOR"/>
    <property type="match status" value="1"/>
</dbReference>
<accession>A0AAU9WUX7</accession>
<keyword evidence="5 8" id="KW-0472">Membrane</keyword>
<feature type="transmembrane region" description="Helical" evidence="8">
    <location>
        <begin position="228"/>
        <end position="253"/>
    </location>
</feature>
<feature type="domain" description="G-protein coupled receptors family 1 profile" evidence="9">
    <location>
        <begin position="41"/>
        <end position="287"/>
    </location>
</feature>
<dbReference type="Pfam" id="PF00001">
    <property type="entry name" value="7tm_1"/>
    <property type="match status" value="1"/>
</dbReference>
<dbReference type="AlphaFoldDB" id="A0AAU9WUX7"/>
<proteinExistence type="predicted"/>
<dbReference type="GO" id="GO:0005886">
    <property type="term" value="C:plasma membrane"/>
    <property type="evidence" value="ECO:0007669"/>
    <property type="project" value="TreeGrafter"/>
</dbReference>
<evidence type="ECO:0000256" key="8">
    <source>
        <dbReference type="SAM" id="Phobius"/>
    </source>
</evidence>
<evidence type="ECO:0000313" key="10">
    <source>
        <dbReference type="EMBL" id="CAH3126838.1"/>
    </source>
</evidence>
<evidence type="ECO:0000256" key="4">
    <source>
        <dbReference type="ARBA" id="ARBA00023040"/>
    </source>
</evidence>
<feature type="transmembrane region" description="Helical" evidence="8">
    <location>
        <begin position="126"/>
        <end position="145"/>
    </location>
</feature>
<dbReference type="GO" id="GO:0004930">
    <property type="term" value="F:G protein-coupled receptor activity"/>
    <property type="evidence" value="ECO:0007669"/>
    <property type="project" value="UniProtKB-KW"/>
</dbReference>
<evidence type="ECO:0000256" key="1">
    <source>
        <dbReference type="ARBA" id="ARBA00004141"/>
    </source>
</evidence>
<dbReference type="EMBL" id="CALNXJ010000022">
    <property type="protein sequence ID" value="CAH3126838.1"/>
    <property type="molecule type" value="Genomic_DNA"/>
</dbReference>
<name>A0AAU9WUX7_9CNID</name>
<evidence type="ECO:0000256" key="5">
    <source>
        <dbReference type="ARBA" id="ARBA00023136"/>
    </source>
</evidence>
<dbReference type="InterPro" id="IPR017452">
    <property type="entry name" value="GPCR_Rhodpsn_7TM"/>
</dbReference>
<dbReference type="SUPFAM" id="SSF81321">
    <property type="entry name" value="Family A G protein-coupled receptor-like"/>
    <property type="match status" value="1"/>
</dbReference>
<evidence type="ECO:0000256" key="2">
    <source>
        <dbReference type="ARBA" id="ARBA00022692"/>
    </source>
</evidence>
<evidence type="ECO:0000313" key="11">
    <source>
        <dbReference type="Proteomes" id="UP001159428"/>
    </source>
</evidence>
<feature type="transmembrane region" description="Helical" evidence="8">
    <location>
        <begin position="28"/>
        <end position="50"/>
    </location>
</feature>
<dbReference type="PRINTS" id="PR00237">
    <property type="entry name" value="GPCRRHODOPSN"/>
</dbReference>
<sequence length="304" mass="34511">MSTNLSATMNGTQPSNCYNPTALRIGHTIAYCVIFIISVVGNSFIGIIVYKTKTMRKPINNLIVNMAMSDLLFPIFLIPKTVVEIHDDDWPLEAILASLVLIAVDRFVAVVFPLRSPLISLKLCRSFILATWIIAMATFIPYLLAFKLVEYDHEYKCVRQWMRVFDDSSSVTKYFMALFIAFFYIPFVLMFILYLAIFLKLKSQRGPGEHSMNAQIQRLRREKNALKLSIAIVLGFAVCWIPFSIFALVRMFADENNATMSCGFKQLLEQVALLLSRTNSAMNPCICFIFSGNYRQGLNNLLGC</sequence>
<organism evidence="10 11">
    <name type="scientific">Pocillopora meandrina</name>
    <dbReference type="NCBI Taxonomy" id="46732"/>
    <lineage>
        <taxon>Eukaryota</taxon>
        <taxon>Metazoa</taxon>
        <taxon>Cnidaria</taxon>
        <taxon>Anthozoa</taxon>
        <taxon>Hexacorallia</taxon>
        <taxon>Scleractinia</taxon>
        <taxon>Astrocoeniina</taxon>
        <taxon>Pocilloporidae</taxon>
        <taxon>Pocillopora</taxon>
    </lineage>
</organism>
<keyword evidence="2 8" id="KW-0812">Transmembrane</keyword>
<dbReference type="PROSITE" id="PS50262">
    <property type="entry name" value="G_PROTEIN_RECEP_F1_2"/>
    <property type="match status" value="1"/>
</dbReference>
<keyword evidence="7" id="KW-0807">Transducer</keyword>
<gene>
    <name evidence="10" type="ORF">PMEA_00012758</name>
</gene>
<protein>
    <recommendedName>
        <fullName evidence="9">G-protein coupled receptors family 1 profile domain-containing protein</fullName>
    </recommendedName>
</protein>
<evidence type="ECO:0000256" key="6">
    <source>
        <dbReference type="ARBA" id="ARBA00023170"/>
    </source>
</evidence>
<dbReference type="Gene3D" id="1.20.1070.10">
    <property type="entry name" value="Rhodopsin 7-helix transmembrane proteins"/>
    <property type="match status" value="1"/>
</dbReference>
<feature type="transmembrane region" description="Helical" evidence="8">
    <location>
        <begin position="174"/>
        <end position="197"/>
    </location>
</feature>
<evidence type="ECO:0000256" key="7">
    <source>
        <dbReference type="ARBA" id="ARBA00023224"/>
    </source>
</evidence>
<keyword evidence="4" id="KW-0297">G-protein coupled receptor</keyword>
<dbReference type="InterPro" id="IPR000276">
    <property type="entry name" value="GPCR_Rhodpsn"/>
</dbReference>
<dbReference type="Proteomes" id="UP001159428">
    <property type="component" value="Unassembled WGS sequence"/>
</dbReference>
<dbReference type="PANTHER" id="PTHR45695">
    <property type="entry name" value="LEUCOKININ RECEPTOR-RELATED"/>
    <property type="match status" value="1"/>
</dbReference>
<keyword evidence="3 8" id="KW-1133">Transmembrane helix</keyword>
<keyword evidence="6" id="KW-0675">Receptor</keyword>
<evidence type="ECO:0000256" key="3">
    <source>
        <dbReference type="ARBA" id="ARBA00022989"/>
    </source>
</evidence>
<comment type="caution">
    <text evidence="10">The sequence shown here is derived from an EMBL/GenBank/DDBJ whole genome shotgun (WGS) entry which is preliminary data.</text>
</comment>
<feature type="transmembrane region" description="Helical" evidence="8">
    <location>
        <begin position="94"/>
        <end position="114"/>
    </location>
</feature>
<dbReference type="CDD" id="cd00637">
    <property type="entry name" value="7tm_classA_rhodopsin-like"/>
    <property type="match status" value="1"/>
</dbReference>
<reference evidence="10 11" key="1">
    <citation type="submission" date="2022-05" db="EMBL/GenBank/DDBJ databases">
        <authorList>
            <consortium name="Genoscope - CEA"/>
            <person name="William W."/>
        </authorList>
    </citation>
    <scope>NUCLEOTIDE SEQUENCE [LARGE SCALE GENOMIC DNA]</scope>
</reference>
<keyword evidence="11" id="KW-1185">Reference proteome</keyword>
<dbReference type="SMART" id="SM01381">
    <property type="entry name" value="7TM_GPCR_Srsx"/>
    <property type="match status" value="1"/>
</dbReference>
<comment type="subcellular location">
    <subcellularLocation>
        <location evidence="1">Membrane</location>
        <topology evidence="1">Multi-pass membrane protein</topology>
    </subcellularLocation>
</comment>
<evidence type="ECO:0000259" key="9">
    <source>
        <dbReference type="PROSITE" id="PS50262"/>
    </source>
</evidence>
<feature type="transmembrane region" description="Helical" evidence="8">
    <location>
        <begin position="62"/>
        <end position="82"/>
    </location>
</feature>